<dbReference type="Proteomes" id="UP000661025">
    <property type="component" value="Unassembled WGS sequence"/>
</dbReference>
<name>A0A927L3E9_9ACTN</name>
<dbReference type="GeneID" id="79929290"/>
<gene>
    <name evidence="1" type="ORF">IHE70_01295</name>
</gene>
<sequence>MNQTSEPRQVEVGDTIRDRSAFREIAGVVFLVTRAVAYFQCSAERCSCQLPVSHGSRSTHGAWRTNLDWEVVPARHASGNPAHIWGPGGVRDEDDTAKRVVAGGGHYLLGDDNSDSPTAYRGFDGRRFTIEFFDGRTVSSGDLWYQGVIPPKWRSRFPDNARFVQAQGGAR</sequence>
<organism evidence="1 2">
    <name type="scientific">Streptomyces caniscabiei</name>
    <dbReference type="NCBI Taxonomy" id="2746961"/>
    <lineage>
        <taxon>Bacteria</taxon>
        <taxon>Bacillati</taxon>
        <taxon>Actinomycetota</taxon>
        <taxon>Actinomycetes</taxon>
        <taxon>Kitasatosporales</taxon>
        <taxon>Streptomycetaceae</taxon>
        <taxon>Streptomyces</taxon>
    </lineage>
</organism>
<evidence type="ECO:0000313" key="1">
    <source>
        <dbReference type="EMBL" id="MBD9721898.1"/>
    </source>
</evidence>
<protein>
    <submittedName>
        <fullName evidence="1">Uncharacterized protein</fullName>
    </submittedName>
</protein>
<dbReference type="RefSeq" id="WP_192358866.1">
    <property type="nucleotide sequence ID" value="NZ_CP119182.1"/>
</dbReference>
<dbReference type="EMBL" id="JACYXT010000001">
    <property type="protein sequence ID" value="MBD9721898.1"/>
    <property type="molecule type" value="Genomic_DNA"/>
</dbReference>
<reference evidence="1" key="1">
    <citation type="submission" date="2020-09" db="EMBL/GenBank/DDBJ databases">
        <title>Streptomyces canutascabiei sp. nov., which causes potato common scab and is distributed across the world.</title>
        <authorList>
            <person name="Nguyen H.P."/>
            <person name="Weisberg A.J."/>
            <person name="Chang J.H."/>
            <person name="Clarke C.R."/>
        </authorList>
    </citation>
    <scope>NUCLEOTIDE SEQUENCE</scope>
    <source>
        <strain evidence="1">ID-01-6.2a</strain>
    </source>
</reference>
<comment type="caution">
    <text evidence="1">The sequence shown here is derived from an EMBL/GenBank/DDBJ whole genome shotgun (WGS) entry which is preliminary data.</text>
</comment>
<proteinExistence type="predicted"/>
<evidence type="ECO:0000313" key="2">
    <source>
        <dbReference type="Proteomes" id="UP000661025"/>
    </source>
</evidence>
<dbReference type="AlphaFoldDB" id="A0A927L3E9"/>
<accession>A0A927L3E9</accession>